<feature type="region of interest" description="Disordered" evidence="1">
    <location>
        <begin position="46"/>
        <end position="71"/>
    </location>
</feature>
<dbReference type="EMBL" id="JAUEPR010000002">
    <property type="protein sequence ID" value="KAK0488668.1"/>
    <property type="molecule type" value="Genomic_DNA"/>
</dbReference>
<evidence type="ECO:0000313" key="2">
    <source>
        <dbReference type="EMBL" id="KAK0488668.1"/>
    </source>
</evidence>
<gene>
    <name evidence="2" type="ORF">IW261DRAFT_1440899</name>
</gene>
<proteinExistence type="predicted"/>
<keyword evidence="3" id="KW-1185">Reference proteome</keyword>
<evidence type="ECO:0000313" key="3">
    <source>
        <dbReference type="Proteomes" id="UP001175227"/>
    </source>
</evidence>
<dbReference type="AlphaFoldDB" id="A0AA39UI93"/>
<feature type="compositionally biased region" description="Low complexity" evidence="1">
    <location>
        <begin position="59"/>
        <end position="68"/>
    </location>
</feature>
<protein>
    <submittedName>
        <fullName evidence="2">Uncharacterized protein</fullName>
    </submittedName>
</protein>
<organism evidence="2 3">
    <name type="scientific">Armillaria novae-zelandiae</name>
    <dbReference type="NCBI Taxonomy" id="153914"/>
    <lineage>
        <taxon>Eukaryota</taxon>
        <taxon>Fungi</taxon>
        <taxon>Dikarya</taxon>
        <taxon>Basidiomycota</taxon>
        <taxon>Agaricomycotina</taxon>
        <taxon>Agaricomycetes</taxon>
        <taxon>Agaricomycetidae</taxon>
        <taxon>Agaricales</taxon>
        <taxon>Marasmiineae</taxon>
        <taxon>Physalacriaceae</taxon>
        <taxon>Armillaria</taxon>
    </lineage>
</organism>
<accession>A0AA39UI93</accession>
<sequence>MQKGVGFQLRLAGIATLDTQARRQSISASLLYVLVLLMRKTPTPSLHSVRGNHGKGRSSSRSLLSPNKSKLKGELDWSGWMIFDRAAYMRTPIPLLPLCSPKDTVLHIVLKGEEWRYHRCIIASVLLMWDHAFMLNYNTISPPPLNNLTIATITSACLENLVDQSQTSITEMYWLQFDAHVLWLDDIADDTGYEHNRSSVGIHSPPCETRSVWFPNCNLSAGDLCTIIVMCW</sequence>
<dbReference type="Proteomes" id="UP001175227">
    <property type="component" value="Unassembled WGS sequence"/>
</dbReference>
<comment type="caution">
    <text evidence="2">The sequence shown here is derived from an EMBL/GenBank/DDBJ whole genome shotgun (WGS) entry which is preliminary data.</text>
</comment>
<evidence type="ECO:0000256" key="1">
    <source>
        <dbReference type="SAM" id="MobiDB-lite"/>
    </source>
</evidence>
<reference evidence="2" key="1">
    <citation type="submission" date="2023-06" db="EMBL/GenBank/DDBJ databases">
        <authorList>
            <consortium name="Lawrence Berkeley National Laboratory"/>
            <person name="Ahrendt S."/>
            <person name="Sahu N."/>
            <person name="Indic B."/>
            <person name="Wong-Bajracharya J."/>
            <person name="Merenyi Z."/>
            <person name="Ke H.-M."/>
            <person name="Monk M."/>
            <person name="Kocsube S."/>
            <person name="Drula E."/>
            <person name="Lipzen A."/>
            <person name="Balint B."/>
            <person name="Henrissat B."/>
            <person name="Andreopoulos B."/>
            <person name="Martin F.M."/>
            <person name="Harder C.B."/>
            <person name="Rigling D."/>
            <person name="Ford K.L."/>
            <person name="Foster G.D."/>
            <person name="Pangilinan J."/>
            <person name="Papanicolaou A."/>
            <person name="Barry K."/>
            <person name="LaButti K."/>
            <person name="Viragh M."/>
            <person name="Koriabine M."/>
            <person name="Yan M."/>
            <person name="Riley R."/>
            <person name="Champramary S."/>
            <person name="Plett K.L."/>
            <person name="Tsai I.J."/>
            <person name="Slot J."/>
            <person name="Sipos G."/>
            <person name="Plett J."/>
            <person name="Nagy L.G."/>
            <person name="Grigoriev I.V."/>
        </authorList>
    </citation>
    <scope>NUCLEOTIDE SEQUENCE</scope>
    <source>
        <strain evidence="2">ICMP 16352</strain>
    </source>
</reference>
<name>A0AA39UI93_9AGAR</name>